<sequence length="282" mass="31467">MKLLLVLFFSMLSILLVYGQVKSPAPDPRCSGVVDYNLCKPTADTTADKCGSNSTCSCKDQQPYCRCNSYTDEWFIGENCDQKWTTVTFALVASLPGLGLAIIVGVIVYCVRKPAKAKKDRGLRENMVATIHHQQEDDMFKNMVFASDMQERPHSRPPPESMRPPNVNVPMADRNYSQQRNIHPSQDRRFMGGPPTTSNSYGSGMGQVLSNPYANTSPGRPLYEGPSPSADYNHRPKQPPVNGMKVMASDFPRSAPPARPFPQPDYNPPNPQFQRPMMDGRY</sequence>
<dbReference type="RefSeq" id="XP_031427271.1">
    <property type="nucleotide sequence ID" value="XM_031571411.2"/>
</dbReference>
<accession>A0A6P8FUY9</accession>
<keyword evidence="2" id="KW-0812">Transmembrane</keyword>
<keyword evidence="2" id="KW-1133">Transmembrane helix</keyword>
<name>A0A6P8FUY9_CLUHA</name>
<dbReference type="KEGG" id="char:116221418"/>
<evidence type="ECO:0000256" key="1">
    <source>
        <dbReference type="SAM" id="MobiDB-lite"/>
    </source>
</evidence>
<protein>
    <submittedName>
        <fullName evidence="5">Uncharacterized protein zgc:158432</fullName>
    </submittedName>
</protein>
<proteinExistence type="predicted"/>
<gene>
    <name evidence="5" type="primary">zgc:158432</name>
</gene>
<keyword evidence="3" id="KW-0732">Signal</keyword>
<reference evidence="5" key="1">
    <citation type="submission" date="2025-08" db="UniProtKB">
        <authorList>
            <consortium name="RefSeq"/>
        </authorList>
    </citation>
    <scope>IDENTIFICATION</scope>
</reference>
<feature type="compositionally biased region" description="Polar residues" evidence="1">
    <location>
        <begin position="195"/>
        <end position="218"/>
    </location>
</feature>
<evidence type="ECO:0000313" key="4">
    <source>
        <dbReference type="Proteomes" id="UP000515152"/>
    </source>
</evidence>
<feature type="compositionally biased region" description="Pro residues" evidence="1">
    <location>
        <begin position="254"/>
        <end position="271"/>
    </location>
</feature>
<feature type="transmembrane region" description="Helical" evidence="2">
    <location>
        <begin position="89"/>
        <end position="111"/>
    </location>
</feature>
<dbReference type="OrthoDB" id="9632766at2759"/>
<keyword evidence="4" id="KW-1185">Reference proteome</keyword>
<feature type="chain" id="PRO_5027992403" evidence="3">
    <location>
        <begin position="20"/>
        <end position="282"/>
    </location>
</feature>
<feature type="region of interest" description="Disordered" evidence="1">
    <location>
        <begin position="149"/>
        <end position="282"/>
    </location>
</feature>
<evidence type="ECO:0000256" key="2">
    <source>
        <dbReference type="SAM" id="Phobius"/>
    </source>
</evidence>
<dbReference type="GeneID" id="116221418"/>
<keyword evidence="2" id="KW-0472">Membrane</keyword>
<feature type="signal peptide" evidence="3">
    <location>
        <begin position="1"/>
        <end position="19"/>
    </location>
</feature>
<evidence type="ECO:0000256" key="3">
    <source>
        <dbReference type="SAM" id="SignalP"/>
    </source>
</evidence>
<organism evidence="4 5">
    <name type="scientific">Clupea harengus</name>
    <name type="common">Atlantic herring</name>
    <dbReference type="NCBI Taxonomy" id="7950"/>
    <lineage>
        <taxon>Eukaryota</taxon>
        <taxon>Metazoa</taxon>
        <taxon>Chordata</taxon>
        <taxon>Craniata</taxon>
        <taxon>Vertebrata</taxon>
        <taxon>Euteleostomi</taxon>
        <taxon>Actinopterygii</taxon>
        <taxon>Neopterygii</taxon>
        <taxon>Teleostei</taxon>
        <taxon>Clupei</taxon>
        <taxon>Clupeiformes</taxon>
        <taxon>Clupeoidei</taxon>
        <taxon>Clupeidae</taxon>
        <taxon>Clupea</taxon>
    </lineage>
</organism>
<dbReference type="AlphaFoldDB" id="A0A6P8FUY9"/>
<feature type="compositionally biased region" description="Polar residues" evidence="1">
    <location>
        <begin position="175"/>
        <end position="184"/>
    </location>
</feature>
<evidence type="ECO:0000313" key="5">
    <source>
        <dbReference type="RefSeq" id="XP_031427271.1"/>
    </source>
</evidence>
<dbReference type="Proteomes" id="UP000515152">
    <property type="component" value="Chromosome 8"/>
</dbReference>